<dbReference type="GO" id="GO:0070041">
    <property type="term" value="F:rRNA (uridine-C5-)-methyltransferase activity"/>
    <property type="evidence" value="ECO:0007669"/>
    <property type="project" value="TreeGrafter"/>
</dbReference>
<feature type="binding site" evidence="4">
    <location>
        <position position="330"/>
    </location>
    <ligand>
        <name>S-adenosyl-L-methionine</name>
        <dbReference type="ChEBI" id="CHEBI:59789"/>
    </ligand>
</feature>
<dbReference type="AlphaFoldDB" id="A0A7G5IF08"/>
<reference evidence="6 7" key="1">
    <citation type="submission" date="2020-07" db="EMBL/GenBank/DDBJ databases">
        <title>Complete genome sequence for Sandaracinobacter sp. M6.</title>
        <authorList>
            <person name="Tang Y."/>
            <person name="Liu Q."/>
            <person name="Guo Z."/>
            <person name="Lei P."/>
            <person name="Huang B."/>
        </authorList>
    </citation>
    <scope>NUCLEOTIDE SEQUENCE [LARGE SCALE GENOMIC DNA]</scope>
    <source>
        <strain evidence="6 7">M6</strain>
    </source>
</reference>
<evidence type="ECO:0000256" key="5">
    <source>
        <dbReference type="PROSITE-ProRule" id="PRU10015"/>
    </source>
</evidence>
<dbReference type="PROSITE" id="PS51687">
    <property type="entry name" value="SAM_MT_RNA_M5U"/>
    <property type="match status" value="1"/>
</dbReference>
<evidence type="ECO:0000256" key="1">
    <source>
        <dbReference type="ARBA" id="ARBA00022603"/>
    </source>
</evidence>
<protein>
    <submittedName>
        <fullName evidence="6">Class I SAM-dependent RNA methyltransferase</fullName>
    </submittedName>
</protein>
<dbReference type="Proteomes" id="UP000515292">
    <property type="component" value="Chromosome"/>
</dbReference>
<evidence type="ECO:0000313" key="7">
    <source>
        <dbReference type="Proteomes" id="UP000515292"/>
    </source>
</evidence>
<dbReference type="PANTHER" id="PTHR11061:SF49">
    <property type="entry name" value="23S RRNA (URACIL(1939)-C(5))-METHYLTRANSFERASE RLMD"/>
    <property type="match status" value="1"/>
</dbReference>
<name>A0A7G5IF08_9SPHN</name>
<evidence type="ECO:0000256" key="3">
    <source>
        <dbReference type="ARBA" id="ARBA00022691"/>
    </source>
</evidence>
<feature type="binding site" evidence="4">
    <location>
        <position position="237"/>
    </location>
    <ligand>
        <name>S-adenosyl-L-methionine</name>
        <dbReference type="ChEBI" id="CHEBI:59789"/>
    </ligand>
</feature>
<dbReference type="RefSeq" id="WP_182294796.1">
    <property type="nucleotide sequence ID" value="NZ_CP059851.1"/>
</dbReference>
<proteinExistence type="inferred from homology"/>
<keyword evidence="1 4" id="KW-0489">Methyltransferase</keyword>
<feature type="binding site" evidence="4">
    <location>
        <position position="264"/>
    </location>
    <ligand>
        <name>S-adenosyl-L-methionine</name>
        <dbReference type="ChEBI" id="CHEBI:59789"/>
    </ligand>
</feature>
<dbReference type="InterPro" id="IPR029063">
    <property type="entry name" value="SAM-dependent_MTases_sf"/>
</dbReference>
<dbReference type="SUPFAM" id="SSF53335">
    <property type="entry name" value="S-adenosyl-L-methionine-dependent methyltransferases"/>
    <property type="match status" value="1"/>
</dbReference>
<dbReference type="PROSITE" id="PS01230">
    <property type="entry name" value="TRMA_1"/>
    <property type="match status" value="1"/>
</dbReference>
<comment type="similarity">
    <text evidence="4">Belongs to the class I-like SAM-binding methyltransferase superfamily. RNA M5U methyltransferase family.</text>
</comment>
<dbReference type="KEGG" id="sand:H3309_11225"/>
<evidence type="ECO:0000256" key="4">
    <source>
        <dbReference type="PROSITE-ProRule" id="PRU01024"/>
    </source>
</evidence>
<feature type="active site" evidence="5">
    <location>
        <position position="356"/>
    </location>
</feature>
<dbReference type="Gene3D" id="2.40.50.1070">
    <property type="match status" value="1"/>
</dbReference>
<dbReference type="GO" id="GO:0070475">
    <property type="term" value="P:rRNA base methylation"/>
    <property type="evidence" value="ECO:0007669"/>
    <property type="project" value="TreeGrafter"/>
</dbReference>
<evidence type="ECO:0000313" key="6">
    <source>
        <dbReference type="EMBL" id="QMW21950.1"/>
    </source>
</evidence>
<keyword evidence="7" id="KW-1185">Reference proteome</keyword>
<dbReference type="Pfam" id="PF05958">
    <property type="entry name" value="tRNA_U5-meth_tr"/>
    <property type="match status" value="1"/>
</dbReference>
<keyword evidence="3 4" id="KW-0949">S-adenosyl-L-methionine</keyword>
<feature type="active site" description="Nucleophile" evidence="4">
    <location>
        <position position="356"/>
    </location>
</feature>
<organism evidence="6 7">
    <name type="scientific">Sandaracinobacteroides saxicola</name>
    <dbReference type="NCBI Taxonomy" id="2759707"/>
    <lineage>
        <taxon>Bacteria</taxon>
        <taxon>Pseudomonadati</taxon>
        <taxon>Pseudomonadota</taxon>
        <taxon>Alphaproteobacteria</taxon>
        <taxon>Sphingomonadales</taxon>
        <taxon>Sphingosinicellaceae</taxon>
        <taxon>Sandaracinobacteroides</taxon>
    </lineage>
</organism>
<sequence length="398" mass="41038">MKRWTGVTGLAARGDGLTADGRFVPGALPGDQVGDDGEIARGPGHATPACHHFGRCGGCQLQHASDAVYADFTVDRILRPLAAVGIVPAEIMPVALSPPHSRRRASLRAVKSGREVALGFNAEGSHDLIDLAECPVLNPALFALLAPLRGLLPPLMRERQTVGVTVTRVDQGVDLLLANLSADGLRAREALTAFAQAHGLARLSVEGPAGVETVIDAGATVTLGGIAVALPPGGFLQATAQGEAALVSAVLAGVGPARRVADLFAGAGTFALPLSATAHVEAADAAGPAIEALKAAARAAGRPVKAVHRDLFRRPYTAAELDCFEALVIDPPRAGAAAQTAEIAASAVPRVMAVSCNPATFARDAERLVKSGFTLGRLWPVAQFRWSTHVELAALFLR</sequence>
<feature type="binding site" evidence="4">
    <location>
        <position position="284"/>
    </location>
    <ligand>
        <name>S-adenosyl-L-methionine</name>
        <dbReference type="ChEBI" id="CHEBI:59789"/>
    </ligand>
</feature>
<accession>A0A7G5IF08</accession>
<keyword evidence="2 4" id="KW-0808">Transferase</keyword>
<dbReference type="Gene3D" id="3.40.50.150">
    <property type="entry name" value="Vaccinia Virus protein VP39"/>
    <property type="match status" value="1"/>
</dbReference>
<dbReference type="PANTHER" id="PTHR11061">
    <property type="entry name" value="RNA M5U METHYLTRANSFERASE"/>
    <property type="match status" value="1"/>
</dbReference>
<evidence type="ECO:0000256" key="2">
    <source>
        <dbReference type="ARBA" id="ARBA00022679"/>
    </source>
</evidence>
<dbReference type="EMBL" id="CP059851">
    <property type="protein sequence ID" value="QMW21950.1"/>
    <property type="molecule type" value="Genomic_DNA"/>
</dbReference>
<dbReference type="InterPro" id="IPR010280">
    <property type="entry name" value="U5_MeTrfase_fam"/>
</dbReference>
<dbReference type="InterPro" id="IPR030390">
    <property type="entry name" value="MeTrfase_TrmA_AS"/>
</dbReference>
<gene>
    <name evidence="6" type="ORF">H3309_11225</name>
</gene>